<sequence>MSIILYSCQACEAAAPLRMYEPARKGWMSQQTSTAHFDDVSSSWSPYILISNPGETADTRIRALVVSQGEEIFKLETMLAAPPQNRTIVEAYQAN</sequence>
<protein>
    <submittedName>
        <fullName evidence="1">Uncharacterized protein</fullName>
    </submittedName>
</protein>
<evidence type="ECO:0000313" key="2">
    <source>
        <dbReference type="Proteomes" id="UP000009172"/>
    </source>
</evidence>
<keyword evidence="2" id="KW-1185">Reference proteome</keyword>
<accession>F2RWE5</accession>
<reference evidence="2" key="1">
    <citation type="journal article" date="2012" name="MBio">
        <title>Comparative genome analysis of Trichophyton rubrum and related dermatophytes reveals candidate genes involved in infection.</title>
        <authorList>
            <person name="Martinez D.A."/>
            <person name="Oliver B.G."/>
            <person name="Graeser Y."/>
            <person name="Goldberg J.M."/>
            <person name="Li W."/>
            <person name="Martinez-Rossi N.M."/>
            <person name="Monod M."/>
            <person name="Shelest E."/>
            <person name="Barton R.C."/>
            <person name="Birch E."/>
            <person name="Brakhage A.A."/>
            <person name="Chen Z."/>
            <person name="Gurr S.J."/>
            <person name="Heiman D."/>
            <person name="Heitman J."/>
            <person name="Kosti I."/>
            <person name="Rossi A."/>
            <person name="Saif S."/>
            <person name="Samalova M."/>
            <person name="Saunders C.W."/>
            <person name="Shea T."/>
            <person name="Summerbell R.C."/>
            <person name="Xu J."/>
            <person name="Young S."/>
            <person name="Zeng Q."/>
            <person name="Birren B.W."/>
            <person name="Cuomo C.A."/>
            <person name="White T.C."/>
        </authorList>
    </citation>
    <scope>NUCLEOTIDE SEQUENCE [LARGE SCALE GENOMIC DNA]</scope>
    <source>
        <strain evidence="2">CBS 112818</strain>
    </source>
</reference>
<dbReference type="AlphaFoldDB" id="F2RWE5"/>
<organism evidence="1 2">
    <name type="scientific">Trichophyton tonsurans (strain CBS 112818)</name>
    <name type="common">Scalp ringworm fungus</name>
    <dbReference type="NCBI Taxonomy" id="647933"/>
    <lineage>
        <taxon>Eukaryota</taxon>
        <taxon>Fungi</taxon>
        <taxon>Dikarya</taxon>
        <taxon>Ascomycota</taxon>
        <taxon>Pezizomycotina</taxon>
        <taxon>Eurotiomycetes</taxon>
        <taxon>Eurotiomycetidae</taxon>
        <taxon>Onygenales</taxon>
        <taxon>Arthrodermataceae</taxon>
        <taxon>Trichophyton</taxon>
    </lineage>
</organism>
<proteinExistence type="predicted"/>
<dbReference type="Proteomes" id="UP000009172">
    <property type="component" value="Unassembled WGS sequence"/>
</dbReference>
<dbReference type="HOGENOM" id="CLU_2639861_0_0_1"/>
<name>F2RWE5_TRIT1</name>
<evidence type="ECO:0000313" key="1">
    <source>
        <dbReference type="EMBL" id="EGD95619.1"/>
    </source>
</evidence>
<gene>
    <name evidence="1" type="ORF">TESG_03090</name>
</gene>
<dbReference type="EMBL" id="GG698489">
    <property type="protein sequence ID" value="EGD95619.1"/>
    <property type="molecule type" value="Genomic_DNA"/>
</dbReference>